<keyword evidence="6 11" id="KW-0812">Transmembrane</keyword>
<dbReference type="InterPro" id="IPR036097">
    <property type="entry name" value="HisK_dim/P_sf"/>
</dbReference>
<dbReference type="InterPro" id="IPR036890">
    <property type="entry name" value="HATPase_C_sf"/>
</dbReference>
<dbReference type="Gene3D" id="3.30.565.10">
    <property type="entry name" value="Histidine kinase-like ATPase, C-terminal domain"/>
    <property type="match status" value="1"/>
</dbReference>
<dbReference type="InterPro" id="IPR003660">
    <property type="entry name" value="HAMP_dom"/>
</dbReference>
<keyword evidence="4" id="KW-0597">Phosphoprotein</keyword>
<dbReference type="PROSITE" id="PS50109">
    <property type="entry name" value="HIS_KIN"/>
    <property type="match status" value="1"/>
</dbReference>
<dbReference type="EC" id="2.7.13.3" evidence="3"/>
<feature type="transmembrane region" description="Helical" evidence="11">
    <location>
        <begin position="18"/>
        <end position="40"/>
    </location>
</feature>
<gene>
    <name evidence="14" type="ORF">C427_4447</name>
</gene>
<dbReference type="STRING" id="1129794.C427_4447"/>
<keyword evidence="10 11" id="KW-0472">Membrane</keyword>
<dbReference type="CDD" id="cd00075">
    <property type="entry name" value="HATPase"/>
    <property type="match status" value="1"/>
</dbReference>
<dbReference type="SUPFAM" id="SSF55874">
    <property type="entry name" value="ATPase domain of HSP90 chaperone/DNA topoisomerase II/histidine kinase"/>
    <property type="match status" value="1"/>
</dbReference>
<reference evidence="14 15" key="1">
    <citation type="journal article" date="2013" name="Genome Announc.">
        <title>Complete Genome Sequence of Glaciecola psychrophila Strain 170T.</title>
        <authorList>
            <person name="Yin J."/>
            <person name="Chen J."/>
            <person name="Liu G."/>
            <person name="Yu Y."/>
            <person name="Song L."/>
            <person name="Wang X."/>
            <person name="Qu X."/>
        </authorList>
    </citation>
    <scope>NUCLEOTIDE SEQUENCE [LARGE SCALE GENOMIC DNA]</scope>
    <source>
        <strain evidence="14 15">170</strain>
    </source>
</reference>
<comment type="catalytic activity">
    <reaction evidence="1">
        <text>ATP + protein L-histidine = ADP + protein N-phospho-L-histidine.</text>
        <dbReference type="EC" id="2.7.13.3"/>
    </reaction>
</comment>
<dbReference type="InterPro" id="IPR003594">
    <property type="entry name" value="HATPase_dom"/>
</dbReference>
<dbReference type="SMART" id="SM00387">
    <property type="entry name" value="HATPase_c"/>
    <property type="match status" value="1"/>
</dbReference>
<dbReference type="RefSeq" id="WP_007640914.1">
    <property type="nucleotide sequence ID" value="NC_020514.1"/>
</dbReference>
<dbReference type="InterPro" id="IPR050428">
    <property type="entry name" value="TCS_sensor_his_kinase"/>
</dbReference>
<dbReference type="OrthoDB" id="9809766at2"/>
<dbReference type="Pfam" id="PF02518">
    <property type="entry name" value="HATPase_c"/>
    <property type="match status" value="1"/>
</dbReference>
<dbReference type="PATRIC" id="fig|1129794.4.peg.4429"/>
<evidence type="ECO:0000259" key="13">
    <source>
        <dbReference type="PROSITE" id="PS50885"/>
    </source>
</evidence>
<keyword evidence="5" id="KW-0808">Transferase</keyword>
<evidence type="ECO:0000256" key="8">
    <source>
        <dbReference type="ARBA" id="ARBA00022989"/>
    </source>
</evidence>
<evidence type="ECO:0000256" key="6">
    <source>
        <dbReference type="ARBA" id="ARBA00022692"/>
    </source>
</evidence>
<feature type="domain" description="Histidine kinase" evidence="12">
    <location>
        <begin position="258"/>
        <end position="459"/>
    </location>
</feature>
<dbReference type="AlphaFoldDB" id="K6ZT79"/>
<evidence type="ECO:0000259" key="12">
    <source>
        <dbReference type="PROSITE" id="PS50109"/>
    </source>
</evidence>
<evidence type="ECO:0000256" key="3">
    <source>
        <dbReference type="ARBA" id="ARBA00012438"/>
    </source>
</evidence>
<dbReference type="GO" id="GO:0005886">
    <property type="term" value="C:plasma membrane"/>
    <property type="evidence" value="ECO:0007669"/>
    <property type="project" value="TreeGrafter"/>
</dbReference>
<dbReference type="eggNOG" id="COG2205">
    <property type="taxonomic scope" value="Bacteria"/>
</dbReference>
<evidence type="ECO:0000313" key="15">
    <source>
        <dbReference type="Proteomes" id="UP000011864"/>
    </source>
</evidence>
<dbReference type="EMBL" id="CP003837">
    <property type="protein sequence ID" value="AGH46549.1"/>
    <property type="molecule type" value="Genomic_DNA"/>
</dbReference>
<evidence type="ECO:0000256" key="1">
    <source>
        <dbReference type="ARBA" id="ARBA00000085"/>
    </source>
</evidence>
<organism evidence="14 15">
    <name type="scientific">Paraglaciecola psychrophila 170</name>
    <dbReference type="NCBI Taxonomy" id="1129794"/>
    <lineage>
        <taxon>Bacteria</taxon>
        <taxon>Pseudomonadati</taxon>
        <taxon>Pseudomonadota</taxon>
        <taxon>Gammaproteobacteria</taxon>
        <taxon>Alteromonadales</taxon>
        <taxon>Alteromonadaceae</taxon>
        <taxon>Paraglaciecola</taxon>
    </lineage>
</organism>
<dbReference type="InterPro" id="IPR004358">
    <property type="entry name" value="Sig_transdc_His_kin-like_C"/>
</dbReference>
<evidence type="ECO:0000313" key="14">
    <source>
        <dbReference type="EMBL" id="AGH46549.1"/>
    </source>
</evidence>
<dbReference type="PANTHER" id="PTHR45436:SF15">
    <property type="entry name" value="SENSOR HISTIDINE KINASE CUSS"/>
    <property type="match status" value="1"/>
</dbReference>
<dbReference type="Gene3D" id="1.10.287.130">
    <property type="match status" value="1"/>
</dbReference>
<dbReference type="PRINTS" id="PR00344">
    <property type="entry name" value="BCTRLSENSOR"/>
</dbReference>
<evidence type="ECO:0000256" key="11">
    <source>
        <dbReference type="SAM" id="Phobius"/>
    </source>
</evidence>
<dbReference type="InterPro" id="IPR003661">
    <property type="entry name" value="HisK_dim/P_dom"/>
</dbReference>
<dbReference type="SMART" id="SM00388">
    <property type="entry name" value="HisKA"/>
    <property type="match status" value="1"/>
</dbReference>
<feature type="domain" description="HAMP" evidence="13">
    <location>
        <begin position="197"/>
        <end position="250"/>
    </location>
</feature>
<keyword evidence="8 11" id="KW-1133">Transmembrane helix</keyword>
<dbReference type="CDD" id="cd00082">
    <property type="entry name" value="HisKA"/>
    <property type="match status" value="1"/>
</dbReference>
<dbReference type="SMART" id="SM00304">
    <property type="entry name" value="HAMP"/>
    <property type="match status" value="1"/>
</dbReference>
<evidence type="ECO:0000256" key="7">
    <source>
        <dbReference type="ARBA" id="ARBA00022777"/>
    </source>
</evidence>
<dbReference type="PANTHER" id="PTHR45436">
    <property type="entry name" value="SENSOR HISTIDINE KINASE YKOH"/>
    <property type="match status" value="1"/>
</dbReference>
<keyword evidence="7" id="KW-0418">Kinase</keyword>
<keyword evidence="15" id="KW-1185">Reference proteome</keyword>
<sequence length="459" mass="51374">MAIFLSKIISRQSIAFKLLVYFVSSGTILFGLLLIMFLSVSERYAQITIESNMYGLTEQMAASLYIDNSGSIKLDDSEMVMKWGFDALFSNLGYRLIEIDTQNIALLSAPRDTQGAIFNNVSLDIPQKYYNIPNSNTSVYRTEIIIADKHYYFDVARSDLLAQLANEAVEPSIVDVATTVIFMTFIVFLSVSVIAIKLIVKPSSLLTQQIKHIKPEDLHKRIDVENIPSELLPIANAMNDALDRVEGSFEQQKRFIADAAHELRTPLTILLNRLELKTPSSTIKNELVNDIQFISRIVEQLLDLSRAQNMNIAQVSTFKLSYVVKNVCSHIAPIAIDKNHDLELVVENENSTVDVDEGELTVIVKNLLENAIKHTSAGGKIKVTVSNKLITVEDSGNGIPEVFHQQIFERFWRENQSDRKGSGLGLAITKELVSHYNASIRVSNDSTFGGAKFAVEFYQ</sequence>
<dbReference type="Proteomes" id="UP000011864">
    <property type="component" value="Chromosome"/>
</dbReference>
<name>K6ZT79_9ALTE</name>
<dbReference type="KEGG" id="gps:C427_4447"/>
<dbReference type="HOGENOM" id="CLU_000445_89_37_6"/>
<dbReference type="GO" id="GO:0000155">
    <property type="term" value="F:phosphorelay sensor kinase activity"/>
    <property type="evidence" value="ECO:0007669"/>
    <property type="project" value="InterPro"/>
</dbReference>
<dbReference type="PROSITE" id="PS50885">
    <property type="entry name" value="HAMP"/>
    <property type="match status" value="1"/>
</dbReference>
<proteinExistence type="predicted"/>
<keyword evidence="9" id="KW-0902">Two-component regulatory system</keyword>
<comment type="subcellular location">
    <subcellularLocation>
        <location evidence="2">Membrane</location>
        <topology evidence="2">Multi-pass membrane protein</topology>
    </subcellularLocation>
</comment>
<evidence type="ECO:0000256" key="4">
    <source>
        <dbReference type="ARBA" id="ARBA00022553"/>
    </source>
</evidence>
<evidence type="ECO:0000256" key="9">
    <source>
        <dbReference type="ARBA" id="ARBA00023012"/>
    </source>
</evidence>
<dbReference type="Pfam" id="PF00512">
    <property type="entry name" value="HisKA"/>
    <property type="match status" value="1"/>
</dbReference>
<evidence type="ECO:0000256" key="2">
    <source>
        <dbReference type="ARBA" id="ARBA00004141"/>
    </source>
</evidence>
<protein>
    <recommendedName>
        <fullName evidence="3">histidine kinase</fullName>
        <ecNumber evidence="3">2.7.13.3</ecNumber>
    </recommendedName>
</protein>
<dbReference type="InterPro" id="IPR005467">
    <property type="entry name" value="His_kinase_dom"/>
</dbReference>
<dbReference type="SUPFAM" id="SSF47384">
    <property type="entry name" value="Homodimeric domain of signal transducing histidine kinase"/>
    <property type="match status" value="1"/>
</dbReference>
<evidence type="ECO:0000256" key="5">
    <source>
        <dbReference type="ARBA" id="ARBA00022679"/>
    </source>
</evidence>
<evidence type="ECO:0000256" key="10">
    <source>
        <dbReference type="ARBA" id="ARBA00023136"/>
    </source>
</evidence>
<accession>K6ZT79</accession>